<protein>
    <submittedName>
        <fullName evidence="2">Uncharacterized protein</fullName>
    </submittedName>
</protein>
<comment type="caution">
    <text evidence="2">The sequence shown here is derived from an EMBL/GenBank/DDBJ whole genome shotgun (WGS) entry which is preliminary data.</text>
</comment>
<organism evidence="2 3">
    <name type="scientific">Pseudomonas abyssi</name>
    <dbReference type="NCBI Taxonomy" id="170540"/>
    <lineage>
        <taxon>Bacteria</taxon>
        <taxon>Pseudomonadati</taxon>
        <taxon>Pseudomonadota</taxon>
        <taxon>Gammaproteobacteria</taxon>
        <taxon>Pseudomonadales</taxon>
        <taxon>Pseudomonadaceae</taxon>
        <taxon>Pseudomonas</taxon>
    </lineage>
</organism>
<evidence type="ECO:0000256" key="1">
    <source>
        <dbReference type="SAM" id="MobiDB-lite"/>
    </source>
</evidence>
<gene>
    <name evidence="2" type="ORF">CNQ84_00530</name>
</gene>
<evidence type="ECO:0000313" key="2">
    <source>
        <dbReference type="EMBL" id="PBK05900.1"/>
    </source>
</evidence>
<dbReference type="AlphaFoldDB" id="A0A2A3MM31"/>
<keyword evidence="3" id="KW-1185">Reference proteome</keyword>
<dbReference type="Proteomes" id="UP000242313">
    <property type="component" value="Unassembled WGS sequence"/>
</dbReference>
<feature type="region of interest" description="Disordered" evidence="1">
    <location>
        <begin position="405"/>
        <end position="426"/>
    </location>
</feature>
<evidence type="ECO:0000313" key="3">
    <source>
        <dbReference type="Proteomes" id="UP000242313"/>
    </source>
</evidence>
<feature type="compositionally biased region" description="Low complexity" evidence="1">
    <location>
        <begin position="406"/>
        <end position="418"/>
    </location>
</feature>
<sequence>MPWPPSSDIDQANIAHHGTVFMQRLPGAAKLPETPAEQAAQGMVWRDYALVAGGFRGEVHGKHLGTRAWFYWDADMGWPWKLNLSVQRVSPANAWDFDAVDLTVSADPSGFVLKPWAGLQKTTRLNVQQTAEFSRAGWSNGGFRYCVVGAVPDGSKIIVGVYNAGNNSLRENAASFSVNDVTALGFWLIEVSGTPFAGGVNFSVQATELATRSECLGSVSHTPMPTGSVTTNVYTPNDLQGFRIDAPPGPYPQPSNTPLPLVSRSFSVTEEVGQETRMLLGKVVGYWFDAKGTPAPVVVNRIATRQRASTYTEQILDDSLVMVIDSEGATTYAGSAEGEASRVITETNIDQIAVTWNGQTLNEECRHTRTIRYDWHYQAQGGYFPPPAAPDAAIVTYTVVAESPAGQTQQGPTTQQLGSVSAPAGLPETAGESAAAAYECTLDSFPTLIRWCDMAFGVACRVSTTEIGVSRVLTPSGEKGAAGVHPVTNKYGAYQPVTGQVLMAQRHPVRFT</sequence>
<reference evidence="2 3" key="1">
    <citation type="submission" date="2017-09" db="EMBL/GenBank/DDBJ databases">
        <title>Pseudomonas abyssi sp. nov. isolated from Abyssopelagic Water.</title>
        <authorList>
            <person name="Wei Y."/>
        </authorList>
    </citation>
    <scope>NUCLEOTIDE SEQUENCE [LARGE SCALE GENOMIC DNA]</scope>
    <source>
        <strain evidence="2 3">MT5</strain>
    </source>
</reference>
<dbReference type="EMBL" id="NTMR01000002">
    <property type="protein sequence ID" value="PBK05900.1"/>
    <property type="molecule type" value="Genomic_DNA"/>
</dbReference>
<accession>A0A2A3MM31</accession>
<proteinExistence type="predicted"/>
<name>A0A2A3MM31_9PSED</name>